<sequence length="108" mass="11677">MASLRRFLHRDAPPASWQSSGDFASPPSHAHRERAETAPTSHLEPHEASAIPVPTSVSSFSHFFDRAGGRSSSSSSSSDGDDLDGGGVMTSTSYFRPRTMDGYSRYLE</sequence>
<gene>
    <name evidence="2" type="ORF">PHMEG_0009641</name>
</gene>
<dbReference type="Proteomes" id="UP000198211">
    <property type="component" value="Unassembled WGS sequence"/>
</dbReference>
<keyword evidence="3" id="KW-1185">Reference proteome</keyword>
<proteinExistence type="predicted"/>
<feature type="compositionally biased region" description="Low complexity" evidence="1">
    <location>
        <begin position="69"/>
        <end position="78"/>
    </location>
</feature>
<feature type="region of interest" description="Disordered" evidence="1">
    <location>
        <begin position="1"/>
        <end position="108"/>
    </location>
</feature>
<evidence type="ECO:0000313" key="3">
    <source>
        <dbReference type="Proteomes" id="UP000198211"/>
    </source>
</evidence>
<dbReference type="EMBL" id="NBNE01000911">
    <property type="protein sequence ID" value="OWZ16553.1"/>
    <property type="molecule type" value="Genomic_DNA"/>
</dbReference>
<evidence type="ECO:0000313" key="2">
    <source>
        <dbReference type="EMBL" id="OWZ16553.1"/>
    </source>
</evidence>
<comment type="caution">
    <text evidence="2">The sequence shown here is derived from an EMBL/GenBank/DDBJ whole genome shotgun (WGS) entry which is preliminary data.</text>
</comment>
<evidence type="ECO:0000256" key="1">
    <source>
        <dbReference type="SAM" id="MobiDB-lite"/>
    </source>
</evidence>
<accession>A0A225WFP7</accession>
<organism evidence="2 3">
    <name type="scientific">Phytophthora megakarya</name>
    <dbReference type="NCBI Taxonomy" id="4795"/>
    <lineage>
        <taxon>Eukaryota</taxon>
        <taxon>Sar</taxon>
        <taxon>Stramenopiles</taxon>
        <taxon>Oomycota</taxon>
        <taxon>Peronosporomycetes</taxon>
        <taxon>Peronosporales</taxon>
        <taxon>Peronosporaceae</taxon>
        <taxon>Phytophthora</taxon>
    </lineage>
</organism>
<name>A0A225WFP7_9STRA</name>
<reference evidence="3" key="1">
    <citation type="submission" date="2017-03" db="EMBL/GenBank/DDBJ databases">
        <title>Phytopthora megakarya and P. palmivora, two closely related causual agents of cacao black pod achieved similar genome size and gene model numbers by different mechanisms.</title>
        <authorList>
            <person name="Ali S."/>
            <person name="Shao J."/>
            <person name="Larry D.J."/>
            <person name="Kronmiller B."/>
            <person name="Shen D."/>
            <person name="Strem M.D."/>
            <person name="Melnick R.L."/>
            <person name="Guiltinan M.J."/>
            <person name="Tyler B.M."/>
            <person name="Meinhardt L.W."/>
            <person name="Bailey B.A."/>
        </authorList>
    </citation>
    <scope>NUCLEOTIDE SEQUENCE [LARGE SCALE GENOMIC DNA]</scope>
    <source>
        <strain evidence="3">zdho120</strain>
    </source>
</reference>
<dbReference type="OrthoDB" id="128551at2759"/>
<dbReference type="AlphaFoldDB" id="A0A225WFP7"/>
<protein>
    <submittedName>
        <fullName evidence="2">Uncharacterized protein</fullName>
    </submittedName>
</protein>